<dbReference type="STRING" id="413434.SAMN04488132_104293"/>
<dbReference type="PROSITE" id="PS51365">
    <property type="entry name" value="RENAL_DIPEPTIDASE_2"/>
    <property type="match status" value="1"/>
</dbReference>
<keyword evidence="2" id="KW-1185">Reference proteome</keyword>
<dbReference type="PANTHER" id="PTHR10443:SF12">
    <property type="entry name" value="DIPEPTIDASE"/>
    <property type="match status" value="1"/>
</dbReference>
<gene>
    <name evidence="1" type="ORF">SAMN04488132_104293</name>
</gene>
<dbReference type="EMBL" id="FUWH01000004">
    <property type="protein sequence ID" value="SJZ79572.1"/>
    <property type="molecule type" value="Genomic_DNA"/>
</dbReference>
<dbReference type="OrthoDB" id="9804920at2"/>
<dbReference type="RefSeq" id="WP_078831255.1">
    <property type="nucleotide sequence ID" value="NZ_FUWH01000004.1"/>
</dbReference>
<dbReference type="GO" id="GO:0006508">
    <property type="term" value="P:proteolysis"/>
    <property type="evidence" value="ECO:0007669"/>
    <property type="project" value="InterPro"/>
</dbReference>
<evidence type="ECO:0000313" key="2">
    <source>
        <dbReference type="Proteomes" id="UP000190888"/>
    </source>
</evidence>
<organism evidence="1 2">
    <name type="scientific">Sediminibacterium ginsengisoli</name>
    <dbReference type="NCBI Taxonomy" id="413434"/>
    <lineage>
        <taxon>Bacteria</taxon>
        <taxon>Pseudomonadati</taxon>
        <taxon>Bacteroidota</taxon>
        <taxon>Chitinophagia</taxon>
        <taxon>Chitinophagales</taxon>
        <taxon>Chitinophagaceae</taxon>
        <taxon>Sediminibacterium</taxon>
    </lineage>
</organism>
<dbReference type="PANTHER" id="PTHR10443">
    <property type="entry name" value="MICROSOMAL DIPEPTIDASE"/>
    <property type="match status" value="1"/>
</dbReference>
<dbReference type="SUPFAM" id="SSF51556">
    <property type="entry name" value="Metallo-dependent hydrolases"/>
    <property type="match status" value="1"/>
</dbReference>
<reference evidence="1 2" key="1">
    <citation type="submission" date="2017-02" db="EMBL/GenBank/DDBJ databases">
        <authorList>
            <person name="Peterson S.W."/>
        </authorList>
    </citation>
    <scope>NUCLEOTIDE SEQUENCE [LARGE SCALE GENOMIC DNA]</scope>
    <source>
        <strain evidence="1 2">DSM 22335</strain>
    </source>
</reference>
<dbReference type="InterPro" id="IPR032466">
    <property type="entry name" value="Metal_Hydrolase"/>
</dbReference>
<dbReference type="InterPro" id="IPR008257">
    <property type="entry name" value="Pept_M19"/>
</dbReference>
<name>A0A1T4NJX1_9BACT</name>
<protein>
    <submittedName>
        <fullName evidence="1">Membrane dipeptidase</fullName>
    </submittedName>
</protein>
<dbReference type="AlphaFoldDB" id="A0A1T4NJX1"/>
<dbReference type="Gene3D" id="3.20.20.140">
    <property type="entry name" value="Metal-dependent hydrolases"/>
    <property type="match status" value="1"/>
</dbReference>
<dbReference type="Pfam" id="PF01244">
    <property type="entry name" value="Peptidase_M19"/>
    <property type="match status" value="1"/>
</dbReference>
<dbReference type="GO" id="GO:0070573">
    <property type="term" value="F:metallodipeptidase activity"/>
    <property type="evidence" value="ECO:0007669"/>
    <property type="project" value="InterPro"/>
</dbReference>
<sequence length="393" mass="44436">MLKKIFLLLCLPTGLCAQRYQSIHKSALVIDTHNDFLTQALEKNVRFDEPLKGRTHSDLKRMSEGGIDIQVFSIWCDGSYGKDKAFARANREIDTLNAYIARHPNEMMLVKTPKELQLAVKQKKLGAMIGVEGGHMIEDDLSYLDRLFARGARYMTLTWNNSTSWATSAMEETKNSFKNPKKGLSDFGIKVVKRMNELGMIVDLSHVGEQTFWDAINTSTKPVIASHSCVHQIAPVFRNLNDEQIKAIGKNGGVIHLNFFSGFVDTAYDARIKAFNAKHKAERDTIMLLNPDKNFAEEYLAEKYADEAKDIRPPLSMLLDHIDYIVKLIGVDHVGLGSDFDGISSAPQQLDDVTSYPLITKALLERGYSKKDVRKILGENFVRVFKQNYVERK</sequence>
<dbReference type="CDD" id="cd01301">
    <property type="entry name" value="rDP_like"/>
    <property type="match status" value="1"/>
</dbReference>
<dbReference type="Proteomes" id="UP000190888">
    <property type="component" value="Unassembled WGS sequence"/>
</dbReference>
<proteinExistence type="predicted"/>
<evidence type="ECO:0000313" key="1">
    <source>
        <dbReference type="EMBL" id="SJZ79572.1"/>
    </source>
</evidence>
<accession>A0A1T4NJX1</accession>